<dbReference type="PANTHER" id="PTHR43155">
    <property type="entry name" value="CYCLIC DI-GMP PHOSPHODIESTERASE PA4108-RELATED"/>
    <property type="match status" value="1"/>
</dbReference>
<evidence type="ECO:0000256" key="1">
    <source>
        <dbReference type="SAM" id="MobiDB-lite"/>
    </source>
</evidence>
<dbReference type="PANTHER" id="PTHR43155:SF2">
    <property type="entry name" value="CYCLIC DI-GMP PHOSPHODIESTERASE PA4108"/>
    <property type="match status" value="1"/>
</dbReference>
<dbReference type="Pfam" id="PF13487">
    <property type="entry name" value="HD_5"/>
    <property type="match status" value="1"/>
</dbReference>
<evidence type="ECO:0000313" key="3">
    <source>
        <dbReference type="EMBL" id="TSE23082.1"/>
    </source>
</evidence>
<dbReference type="Gene3D" id="1.10.3210.10">
    <property type="entry name" value="Hypothetical protein af1432"/>
    <property type="match status" value="1"/>
</dbReference>
<evidence type="ECO:0000313" key="4">
    <source>
        <dbReference type="Proteomes" id="UP000318554"/>
    </source>
</evidence>
<keyword evidence="3" id="KW-0378">Hydrolase</keyword>
<feature type="region of interest" description="Disordered" evidence="1">
    <location>
        <begin position="1"/>
        <end position="20"/>
    </location>
</feature>
<name>A0A554WHN3_9BURK</name>
<accession>A0A554WHN3</accession>
<comment type="caution">
    <text evidence="3">The sequence shown here is derived from an EMBL/GenBank/DDBJ whole genome shotgun (WGS) entry which is preliminary data.</text>
</comment>
<dbReference type="EMBL" id="VJNA01000023">
    <property type="protein sequence ID" value="TSE23082.1"/>
    <property type="molecule type" value="Genomic_DNA"/>
</dbReference>
<reference evidence="3 4" key="1">
    <citation type="submission" date="2019-07" db="EMBL/GenBank/DDBJ databases">
        <title>Tepidimonas aquatica CLN-1 draft genome.</title>
        <authorList>
            <person name="Da Costa M.S."/>
            <person name="Froufe H.J.C."/>
            <person name="Egas C."/>
            <person name="Albuquerque L."/>
        </authorList>
    </citation>
    <scope>NUCLEOTIDE SEQUENCE [LARGE SCALE GENOMIC DNA]</scope>
    <source>
        <strain evidence="3 4">CLN-1</strain>
    </source>
</reference>
<protein>
    <submittedName>
        <fullName evidence="3">Cyclic di-GMP phosphodiesterase response regulator RpfG</fullName>
        <ecNumber evidence="3">3.1.4.52</ecNumber>
    </submittedName>
</protein>
<dbReference type="Proteomes" id="UP000318554">
    <property type="component" value="Unassembled WGS sequence"/>
</dbReference>
<dbReference type="AlphaFoldDB" id="A0A554WHN3"/>
<dbReference type="PROSITE" id="PS51832">
    <property type="entry name" value="HD_GYP"/>
    <property type="match status" value="1"/>
</dbReference>
<dbReference type="OrthoDB" id="9774747at2"/>
<feature type="domain" description="HD-GYP" evidence="2">
    <location>
        <begin position="1"/>
        <end position="93"/>
    </location>
</feature>
<keyword evidence="4" id="KW-1185">Reference proteome</keyword>
<organism evidence="3 4">
    <name type="scientific">Tepidimonas aquatica</name>
    <dbReference type="NCBI Taxonomy" id="247482"/>
    <lineage>
        <taxon>Bacteria</taxon>
        <taxon>Pseudomonadati</taxon>
        <taxon>Pseudomonadota</taxon>
        <taxon>Betaproteobacteria</taxon>
        <taxon>Burkholderiales</taxon>
        <taxon>Tepidimonas</taxon>
    </lineage>
</organism>
<gene>
    <name evidence="3" type="primary">rpfG_2</name>
    <name evidence="3" type="ORF">Taqua_01821</name>
</gene>
<dbReference type="EC" id="3.1.4.52" evidence="3"/>
<dbReference type="GO" id="GO:0071111">
    <property type="term" value="F:cyclic-guanylate-specific phosphodiesterase activity"/>
    <property type="evidence" value="ECO:0007669"/>
    <property type="project" value="UniProtKB-EC"/>
</dbReference>
<evidence type="ECO:0000259" key="2">
    <source>
        <dbReference type="PROSITE" id="PS51832"/>
    </source>
</evidence>
<sequence length="169" mass="18628">MAQAVAQHHEAADGSGFPHGHAAEALTPAAHVLALINRYDRLCNPHHPAKALTPHEALALLFARHKAQFEARTLAAFIRMVGVYPPGTIVQLSDGRYATVQAVNASRPLKPRVLVHDPTVPRSEALLLDLQAQPQLSIQRSLRPDQLPRARYCYFFERALDAQAGEERP</sequence>
<proteinExistence type="predicted"/>
<dbReference type="InterPro" id="IPR037522">
    <property type="entry name" value="HD_GYP_dom"/>
</dbReference>